<evidence type="ECO:0000313" key="3">
    <source>
        <dbReference type="EMBL" id="MST52579.1"/>
    </source>
</evidence>
<keyword evidence="4" id="KW-1185">Reference proteome</keyword>
<evidence type="ECO:0000256" key="1">
    <source>
        <dbReference type="SAM" id="MobiDB-lite"/>
    </source>
</evidence>
<evidence type="ECO:0000256" key="2">
    <source>
        <dbReference type="SAM" id="Phobius"/>
    </source>
</evidence>
<feature type="transmembrane region" description="Helical" evidence="2">
    <location>
        <begin position="47"/>
        <end position="67"/>
    </location>
</feature>
<keyword evidence="2" id="KW-0812">Transmembrane</keyword>
<proteinExistence type="predicted"/>
<reference evidence="3 4" key="1">
    <citation type="submission" date="2019-08" db="EMBL/GenBank/DDBJ databases">
        <title>In-depth cultivation of the pig gut microbiome towards novel bacterial diversity and tailored functional studies.</title>
        <authorList>
            <person name="Wylensek D."/>
            <person name="Hitch T.C.A."/>
            <person name="Clavel T."/>
        </authorList>
    </citation>
    <scope>NUCLEOTIDE SEQUENCE [LARGE SCALE GENOMIC DNA]</scope>
    <source>
        <strain evidence="3 4">WCA-MUC-591-APC-3H</strain>
    </source>
</reference>
<evidence type="ECO:0008006" key="5">
    <source>
        <dbReference type="Google" id="ProtNLM"/>
    </source>
</evidence>
<dbReference type="EMBL" id="VUMZ01000010">
    <property type="protein sequence ID" value="MST52579.1"/>
    <property type="molecule type" value="Genomic_DNA"/>
</dbReference>
<comment type="caution">
    <text evidence="3">The sequence shown here is derived from an EMBL/GenBank/DDBJ whole genome shotgun (WGS) entry which is preliminary data.</text>
</comment>
<feature type="compositionally biased region" description="Basic residues" evidence="1">
    <location>
        <begin position="10"/>
        <end position="29"/>
    </location>
</feature>
<name>A0A6L5Y7B1_9FIRM</name>
<keyword evidence="2" id="KW-1133">Transmembrane helix</keyword>
<organism evidence="3 4">
    <name type="scientific">Hornefia butyriciproducens</name>
    <dbReference type="NCBI Taxonomy" id="2652293"/>
    <lineage>
        <taxon>Bacteria</taxon>
        <taxon>Bacillati</taxon>
        <taxon>Bacillota</taxon>
        <taxon>Clostridia</taxon>
        <taxon>Peptostreptococcales</taxon>
        <taxon>Anaerovoracaceae</taxon>
        <taxon>Hornefia</taxon>
    </lineage>
</organism>
<feature type="transmembrane region" description="Helical" evidence="2">
    <location>
        <begin position="109"/>
        <end position="129"/>
    </location>
</feature>
<feature type="transmembrane region" description="Helical" evidence="2">
    <location>
        <begin position="186"/>
        <end position="208"/>
    </location>
</feature>
<feature type="transmembrane region" description="Helical" evidence="2">
    <location>
        <begin position="79"/>
        <end position="97"/>
    </location>
</feature>
<feature type="region of interest" description="Disordered" evidence="1">
    <location>
        <begin position="1"/>
        <end position="29"/>
    </location>
</feature>
<gene>
    <name evidence="3" type="ORF">FYJ64_09730</name>
</gene>
<protein>
    <recommendedName>
        <fullName evidence="5">CvpA family protein</fullName>
    </recommendedName>
</protein>
<feature type="transmembrane region" description="Helical" evidence="2">
    <location>
        <begin position="229"/>
        <end position="254"/>
    </location>
</feature>
<evidence type="ECO:0000313" key="4">
    <source>
        <dbReference type="Proteomes" id="UP000474676"/>
    </source>
</evidence>
<keyword evidence="2" id="KW-0472">Membrane</keyword>
<dbReference type="Proteomes" id="UP000474676">
    <property type="component" value="Unassembled WGS sequence"/>
</dbReference>
<dbReference type="AlphaFoldDB" id="A0A6L5Y7B1"/>
<sequence length="290" mass="31865">MRSPNPDKRSTRHYRSRLSLRRKSHKNNHRRKVCSGERETAVVCRSATALCCCNTALLFLCFFSNIYGKENEKGGLRPMIMDIAAGIIIVLSAVFYCRRGFAASVINMLQWFLCIVVGLLLCDNATRLLTGHTGAGNFLNGVFEKKLASTGSPHTQAQSVYDVFHGYISSNSQMVSNPGASDITQIVLAILSFFVIIAAVKLLLWLFCKIFPQESYDGIRRFFDRLTGIVCGTGMGIIYVLLALTMLLALMAVLPSGIASALSGTLDSSFVTGSLYTNNPLLPLLRNLFT</sequence>
<accession>A0A6L5Y7B1</accession>